<dbReference type="GO" id="GO:0046872">
    <property type="term" value="F:metal ion binding"/>
    <property type="evidence" value="ECO:0007669"/>
    <property type="project" value="UniProtKB-KW"/>
</dbReference>
<feature type="region of interest" description="Disordered" evidence="3">
    <location>
        <begin position="242"/>
        <end position="408"/>
    </location>
</feature>
<evidence type="ECO:0000313" key="5">
    <source>
        <dbReference type="EMBL" id="KAK6336441.1"/>
    </source>
</evidence>
<name>A0AAV9U9W7_9PEZI</name>
<keyword evidence="6" id="KW-1185">Reference proteome</keyword>
<evidence type="ECO:0000313" key="6">
    <source>
        <dbReference type="Proteomes" id="UP001375240"/>
    </source>
</evidence>
<protein>
    <recommendedName>
        <fullName evidence="4">Mis18 domain-containing protein</fullName>
    </recommendedName>
</protein>
<dbReference type="AlphaFoldDB" id="A0AAV9U9W7"/>
<gene>
    <name evidence="5" type="ORF">TWF696_001996</name>
</gene>
<accession>A0AAV9U9W7</accession>
<proteinExistence type="predicted"/>
<evidence type="ECO:0000259" key="4">
    <source>
        <dbReference type="PROSITE" id="PS51793"/>
    </source>
</evidence>
<feature type="domain" description="Mis18" evidence="4">
    <location>
        <begin position="25"/>
        <end position="124"/>
    </location>
</feature>
<keyword evidence="2" id="KW-0862">Zinc</keyword>
<dbReference type="PROSITE" id="PS51793">
    <property type="entry name" value="MIS18"/>
    <property type="match status" value="1"/>
</dbReference>
<feature type="compositionally biased region" description="Basic and acidic residues" evidence="3">
    <location>
        <begin position="269"/>
        <end position="283"/>
    </location>
</feature>
<dbReference type="InterPro" id="IPR034752">
    <property type="entry name" value="Mis18"/>
</dbReference>
<dbReference type="Pfam" id="PF03226">
    <property type="entry name" value="Yippee-Mis18"/>
    <property type="match status" value="1"/>
</dbReference>
<keyword evidence="1" id="KW-0479">Metal-binding</keyword>
<sequence length="408" mass="44264">MPPTDAAPAASAPASEDVGASVSKTFTIFCKHCQANLADSTDVDRIIAELKLMVLSREKSADLIAAEKNRKGGKGSKDEGSSYQDVNCNGCKHIVGRKYMTIAKYPDIQGKFALLQDEIDLRPHIETLVRDSNDGQHPEPASIPEEFTNIKRFCLMLHDSQESLRTQVAQLARQPLDRNVQVQQPEPHTCSCSKELEELKMRVASLQSIVERNNQLMAQMKLQSKRSYADFAVEIPVIRKRNDTSSETAQEQTLQQQHLSPPSSVMSAEKGDSHDDNGSKDGDGSLAGQVTAEEQPQPRKANPSGQMHAGSGEVAPIVITDGDDSDSDSEYQEGGRTPASRAAKRARLAKRESVGAKRGRGRPSLRSTTDDTSGGAPVASIATPKAQLDNADKDISSMSTGRVTRSRK</sequence>
<feature type="compositionally biased region" description="Polar residues" evidence="3">
    <location>
        <begin position="245"/>
        <end position="266"/>
    </location>
</feature>
<dbReference type="EMBL" id="JAVHNQ010000011">
    <property type="protein sequence ID" value="KAK6336441.1"/>
    <property type="molecule type" value="Genomic_DNA"/>
</dbReference>
<dbReference type="Proteomes" id="UP001375240">
    <property type="component" value="Unassembled WGS sequence"/>
</dbReference>
<evidence type="ECO:0000256" key="3">
    <source>
        <dbReference type="SAM" id="MobiDB-lite"/>
    </source>
</evidence>
<reference evidence="5 6" key="1">
    <citation type="submission" date="2019-10" db="EMBL/GenBank/DDBJ databases">
        <authorList>
            <person name="Palmer J.M."/>
        </authorList>
    </citation>
    <scope>NUCLEOTIDE SEQUENCE [LARGE SCALE GENOMIC DNA]</scope>
    <source>
        <strain evidence="5 6">TWF696</strain>
    </source>
</reference>
<organism evidence="5 6">
    <name type="scientific">Orbilia brochopaga</name>
    <dbReference type="NCBI Taxonomy" id="3140254"/>
    <lineage>
        <taxon>Eukaryota</taxon>
        <taxon>Fungi</taxon>
        <taxon>Dikarya</taxon>
        <taxon>Ascomycota</taxon>
        <taxon>Pezizomycotina</taxon>
        <taxon>Orbiliomycetes</taxon>
        <taxon>Orbiliales</taxon>
        <taxon>Orbiliaceae</taxon>
        <taxon>Orbilia</taxon>
    </lineage>
</organism>
<evidence type="ECO:0000256" key="2">
    <source>
        <dbReference type="ARBA" id="ARBA00022833"/>
    </source>
</evidence>
<feature type="compositionally biased region" description="Acidic residues" evidence="3">
    <location>
        <begin position="321"/>
        <end position="331"/>
    </location>
</feature>
<evidence type="ECO:0000256" key="1">
    <source>
        <dbReference type="ARBA" id="ARBA00022723"/>
    </source>
</evidence>
<comment type="caution">
    <text evidence="5">The sequence shown here is derived from an EMBL/GenBank/DDBJ whole genome shotgun (WGS) entry which is preliminary data.</text>
</comment>
<feature type="compositionally biased region" description="Polar residues" evidence="3">
    <location>
        <begin position="396"/>
        <end position="408"/>
    </location>
</feature>
<dbReference type="InterPro" id="IPR004910">
    <property type="entry name" value="Yippee/Mis18/Cereblon"/>
</dbReference>